<evidence type="ECO:0000313" key="2">
    <source>
        <dbReference type="Proteomes" id="UP000221837"/>
    </source>
</evidence>
<accession>A0A1S6UB88</accession>
<dbReference type="Proteomes" id="UP000221837">
    <property type="component" value="Genome"/>
</dbReference>
<protein>
    <submittedName>
        <fullName evidence="1">Uncharacterized protein</fullName>
    </submittedName>
</protein>
<sequence length="178" mass="19894">MFSTEFIPTSISMSSLVGISGEFPRGRGNYISTRNNHTGENFSIINLSYEDLEDAKSLGLIGDTMQAEVYGEGTDKVAFIIDERFPPICLTPEWWYGSRHHFKIPVLRRKFGVPDGVCLCEFVPSRASAIHFHNYGYSQIPGYIVKNGTCTECKTEVRTVDIDKRQSMVGNIVTIKGA</sequence>
<keyword evidence="2" id="KW-1185">Reference proteome</keyword>
<reference evidence="1" key="1">
    <citation type="submission" date="2017-02" db="EMBL/GenBank/DDBJ databases">
        <title>Genome sequence of Serratia marcescens phage BF.</title>
        <authorList>
            <person name="Casey E."/>
            <person name="Fitzgerald B."/>
            <person name="Mahony J."/>
            <person name="Lugli G."/>
            <person name="Ventura M."/>
            <person name="van Sinderen D."/>
        </authorList>
    </citation>
    <scope>NUCLEOTIDE SEQUENCE [LARGE SCALE GENOMIC DNA]</scope>
</reference>
<dbReference type="OrthoDB" id="30735at10239"/>
<name>A0A1S6UB88_9CAUD</name>
<dbReference type="EMBL" id="KY630187">
    <property type="protein sequence ID" value="AQW88996.1"/>
    <property type="molecule type" value="Genomic_DNA"/>
</dbReference>
<evidence type="ECO:0000313" key="1">
    <source>
        <dbReference type="EMBL" id="AQW88996.1"/>
    </source>
</evidence>
<gene>
    <name evidence="1" type="ORF">BF_0471</name>
</gene>
<organism evidence="1 2">
    <name type="scientific">Serratia phage BF</name>
    <dbReference type="NCBI Taxonomy" id="1962671"/>
    <lineage>
        <taxon>Viruses</taxon>
        <taxon>Duplodnaviria</taxon>
        <taxon>Heunggongvirae</taxon>
        <taxon>Uroviricota</taxon>
        <taxon>Caudoviricetes</taxon>
        <taxon>Eneladusvirus</taxon>
        <taxon>Eneladusvirus BF</taxon>
    </lineage>
</organism>
<proteinExistence type="predicted"/>